<gene>
    <name evidence="1" type="ORF">Sste5346_002291</name>
</gene>
<keyword evidence="2" id="KW-1185">Reference proteome</keyword>
<accession>A0ABR3ZL83</accession>
<name>A0ABR3ZL83_9PEZI</name>
<organism evidence="1 2">
    <name type="scientific">Sporothrix stenoceras</name>
    <dbReference type="NCBI Taxonomy" id="5173"/>
    <lineage>
        <taxon>Eukaryota</taxon>
        <taxon>Fungi</taxon>
        <taxon>Dikarya</taxon>
        <taxon>Ascomycota</taxon>
        <taxon>Pezizomycotina</taxon>
        <taxon>Sordariomycetes</taxon>
        <taxon>Sordariomycetidae</taxon>
        <taxon>Ophiostomatales</taxon>
        <taxon>Ophiostomataceae</taxon>
        <taxon>Sporothrix</taxon>
    </lineage>
</organism>
<reference evidence="1 2" key="1">
    <citation type="journal article" date="2024" name="IMA Fungus">
        <title>IMA Genome - F19 : A genome assembly and annotation guide to empower mycologists, including annotated draft genome sequences of Ceratocystis pirilliformis, Diaporthe australafricana, Fusarium ophioides, Paecilomyces lecythidis, and Sporothrix stenoceras.</title>
        <authorList>
            <person name="Aylward J."/>
            <person name="Wilson A.M."/>
            <person name="Visagie C.M."/>
            <person name="Spraker J."/>
            <person name="Barnes I."/>
            <person name="Buitendag C."/>
            <person name="Ceriani C."/>
            <person name="Del Mar Angel L."/>
            <person name="du Plessis D."/>
            <person name="Fuchs T."/>
            <person name="Gasser K."/>
            <person name="Kramer D."/>
            <person name="Li W."/>
            <person name="Munsamy K."/>
            <person name="Piso A."/>
            <person name="Price J.L."/>
            <person name="Sonnekus B."/>
            <person name="Thomas C."/>
            <person name="van der Nest A."/>
            <person name="van Dijk A."/>
            <person name="van Heerden A."/>
            <person name="van Vuuren N."/>
            <person name="Yilmaz N."/>
            <person name="Duong T.A."/>
            <person name="van der Merwe N.A."/>
            <person name="Wingfield M.J."/>
            <person name="Wingfield B.D."/>
        </authorList>
    </citation>
    <scope>NUCLEOTIDE SEQUENCE [LARGE SCALE GENOMIC DNA]</scope>
    <source>
        <strain evidence="1 2">CMW 5346</strain>
    </source>
</reference>
<dbReference type="Proteomes" id="UP001583186">
    <property type="component" value="Unassembled WGS sequence"/>
</dbReference>
<sequence>MAVAGPRHNIFHAYEVHTIQNIYDVFEMSGDYHYGQRCNVAVVRRRRAVREEAEAQARNAATWQDLESLRKKESEAVFQRQCRARLAEQESPHRLNMAILQAMVLSTEKPHTLQEFDSIFDRWGVQGITHQEGIYLEEKLYGFRKEERFPSGFVLPLEMNFPPYLGLPRILERKRPTNDAGMAHLFGFWDGKLNREQQNTLAKMYWLEARTESDYSEAEGERDEEKAEEDTPWYILPQVV</sequence>
<comment type="caution">
    <text evidence="1">The sequence shown here is derived from an EMBL/GenBank/DDBJ whole genome shotgun (WGS) entry which is preliminary data.</text>
</comment>
<evidence type="ECO:0000313" key="1">
    <source>
        <dbReference type="EMBL" id="KAL1900568.1"/>
    </source>
</evidence>
<proteinExistence type="predicted"/>
<protein>
    <submittedName>
        <fullName evidence="1">Uncharacterized protein</fullName>
    </submittedName>
</protein>
<dbReference type="EMBL" id="JAWCUI010000009">
    <property type="protein sequence ID" value="KAL1900568.1"/>
    <property type="molecule type" value="Genomic_DNA"/>
</dbReference>
<evidence type="ECO:0000313" key="2">
    <source>
        <dbReference type="Proteomes" id="UP001583186"/>
    </source>
</evidence>